<feature type="compositionally biased region" description="Basic and acidic residues" evidence="1">
    <location>
        <begin position="394"/>
        <end position="405"/>
    </location>
</feature>
<feature type="region of interest" description="Disordered" evidence="1">
    <location>
        <begin position="341"/>
        <end position="370"/>
    </location>
</feature>
<comment type="caution">
    <text evidence="2">The sequence shown here is derived from an EMBL/GenBank/DDBJ whole genome shotgun (WGS) entry which is preliminary data.</text>
</comment>
<evidence type="ECO:0000256" key="1">
    <source>
        <dbReference type="SAM" id="MobiDB-lite"/>
    </source>
</evidence>
<dbReference type="Proteomes" id="UP001159363">
    <property type="component" value="Chromosome 12"/>
</dbReference>
<feature type="region of interest" description="Disordered" evidence="1">
    <location>
        <begin position="382"/>
        <end position="405"/>
    </location>
</feature>
<sequence length="405" mass="43468">MDFSVRDVIVTSHQTILIIRVITLTQELQHPVGQMFVTSLTIKKSSVRSVAAVSLKYLGCSIRPWVVNGDSFKSIPIGPVVPVILPLPRLCVIGCVCQVTCDVSDLWLAVEPQPSALFFLRPRSSKRILHCTLLQAVPEGLTGSRTLDTLAPAPLPGPLEALFSATPPTATALYLVAPSTLLAPPRVAPDGALVTAIRMSGRGGVVVRLLASHLREPGSISQRDPSRVFRMWESCRTMQLVGRFWLGSPVSPRPLIPALLHTRIASLSSALNTPKLRAAQVSSLTHDQAETSRTCLSFTCVNFGRKLFGGVCKACVGGLQPTNALQATHFAVNLRGLVDRGGSVPPTKRGHRGLVSGDTRRDKQTDGSIDWPRVCCSHALPLPAGQSVGQSGRSPRETPSRTVEC</sequence>
<evidence type="ECO:0000313" key="2">
    <source>
        <dbReference type="EMBL" id="KAJ8869939.1"/>
    </source>
</evidence>
<reference evidence="2 3" key="1">
    <citation type="submission" date="2023-02" db="EMBL/GenBank/DDBJ databases">
        <title>LHISI_Scaffold_Assembly.</title>
        <authorList>
            <person name="Stuart O.P."/>
            <person name="Cleave R."/>
            <person name="Magrath M.J.L."/>
            <person name="Mikheyev A.S."/>
        </authorList>
    </citation>
    <scope>NUCLEOTIDE SEQUENCE [LARGE SCALE GENOMIC DNA]</scope>
    <source>
        <strain evidence="2">Daus_M_001</strain>
        <tissue evidence="2">Leg muscle</tissue>
    </source>
</reference>
<dbReference type="EMBL" id="JARBHB010000013">
    <property type="protein sequence ID" value="KAJ8869939.1"/>
    <property type="molecule type" value="Genomic_DNA"/>
</dbReference>
<gene>
    <name evidence="2" type="ORF">PR048_028950</name>
</gene>
<accession>A0ABQ9GFN0</accession>
<keyword evidence="3" id="KW-1185">Reference proteome</keyword>
<organism evidence="2 3">
    <name type="scientific">Dryococelus australis</name>
    <dbReference type="NCBI Taxonomy" id="614101"/>
    <lineage>
        <taxon>Eukaryota</taxon>
        <taxon>Metazoa</taxon>
        <taxon>Ecdysozoa</taxon>
        <taxon>Arthropoda</taxon>
        <taxon>Hexapoda</taxon>
        <taxon>Insecta</taxon>
        <taxon>Pterygota</taxon>
        <taxon>Neoptera</taxon>
        <taxon>Polyneoptera</taxon>
        <taxon>Phasmatodea</taxon>
        <taxon>Verophasmatodea</taxon>
        <taxon>Anareolatae</taxon>
        <taxon>Phasmatidae</taxon>
        <taxon>Eurycanthinae</taxon>
        <taxon>Dryococelus</taxon>
    </lineage>
</organism>
<evidence type="ECO:0000313" key="3">
    <source>
        <dbReference type="Proteomes" id="UP001159363"/>
    </source>
</evidence>
<name>A0ABQ9GFN0_9NEOP</name>
<protein>
    <submittedName>
        <fullName evidence="2">Uncharacterized protein</fullName>
    </submittedName>
</protein>
<proteinExistence type="predicted"/>